<protein>
    <submittedName>
        <fullName evidence="2">Uncharacterized protein</fullName>
    </submittedName>
</protein>
<organism evidence="2">
    <name type="scientific">uncultured Caudovirales phage</name>
    <dbReference type="NCBI Taxonomy" id="2100421"/>
    <lineage>
        <taxon>Viruses</taxon>
        <taxon>Duplodnaviria</taxon>
        <taxon>Heunggongvirae</taxon>
        <taxon>Uroviricota</taxon>
        <taxon>Caudoviricetes</taxon>
        <taxon>Peduoviridae</taxon>
        <taxon>Maltschvirus</taxon>
        <taxon>Maltschvirus maltsch</taxon>
    </lineage>
</organism>
<gene>
    <name evidence="1" type="ORF">UFOVP304_13</name>
    <name evidence="2" type="ORF">UFOVP584_40</name>
</gene>
<proteinExistence type="predicted"/>
<evidence type="ECO:0000313" key="2">
    <source>
        <dbReference type="EMBL" id="CAB4151923.1"/>
    </source>
</evidence>
<evidence type="ECO:0000313" key="1">
    <source>
        <dbReference type="EMBL" id="CAB4136387.1"/>
    </source>
</evidence>
<accession>A0A6J5N3K9</accession>
<name>A0A6J5N3K9_9CAUD</name>
<sequence>MSKLDNKQNRINLHKLVCLSNLLVENLDDLKVTTERMLTLKNTLTQFVEELNDSLAETETMQKTTYFNDISNKIDTILRKNFDEQY</sequence>
<dbReference type="EMBL" id="LR796322">
    <property type="protein sequence ID" value="CAB4136387.1"/>
    <property type="molecule type" value="Genomic_DNA"/>
</dbReference>
<reference evidence="2" key="1">
    <citation type="submission" date="2020-04" db="EMBL/GenBank/DDBJ databases">
        <authorList>
            <person name="Chiriac C."/>
            <person name="Salcher M."/>
            <person name="Ghai R."/>
            <person name="Kavagutti S V."/>
        </authorList>
    </citation>
    <scope>NUCLEOTIDE SEQUENCE</scope>
</reference>
<dbReference type="EMBL" id="LR796554">
    <property type="protein sequence ID" value="CAB4151923.1"/>
    <property type="molecule type" value="Genomic_DNA"/>
</dbReference>